<dbReference type="Proteomes" id="UP000258104">
    <property type="component" value="Segment"/>
</dbReference>
<dbReference type="GO" id="GO:0004386">
    <property type="term" value="F:helicase activity"/>
    <property type="evidence" value="ECO:0007669"/>
    <property type="project" value="UniProtKB-KW"/>
</dbReference>
<name>A0A345MKF4_9CAUD</name>
<dbReference type="EMBL" id="MH626557">
    <property type="protein sequence ID" value="AXH71817.1"/>
    <property type="molecule type" value="Genomic_DNA"/>
</dbReference>
<dbReference type="PANTHER" id="PTHR30050:SF4">
    <property type="entry name" value="ATP-BINDING PROTEIN RV3427C IN INSERTION SEQUENCE-RELATED"/>
    <property type="match status" value="1"/>
</dbReference>
<keyword evidence="2" id="KW-0347">Helicase</keyword>
<keyword evidence="2" id="KW-0067">ATP-binding</keyword>
<dbReference type="PANTHER" id="PTHR30050">
    <property type="entry name" value="CHROMOSOMAL REPLICATION INITIATOR PROTEIN DNAA"/>
    <property type="match status" value="1"/>
</dbReference>
<sequence length="272" mass="30284">MNDIQAAAMMELPNMRPLDTIDSDGMIVCGTCGKRRTKHVVIPQLKIDRVAACMCDCDMSEATAKSDGAAKRYENVANAAIMRCFPSMEYRHMTFERDNGSQARVSASLRRYVSKFEEMRNRGLGFVLQGDKGNGKTFLAACVANALLSRYRVKFTSIAALAPGMAMYSGRDDAISELKTRHLVIIDDFGTERTSETMLEAAYVVVNTLYECRIPTIYTTNNDLTKIESQAYGRIADRIIERCPVIKMGGESIRKSVAQENLAIMRDIMAEP</sequence>
<dbReference type="Gene3D" id="3.40.50.300">
    <property type="entry name" value="P-loop containing nucleotide triphosphate hydrolases"/>
    <property type="match status" value="1"/>
</dbReference>
<evidence type="ECO:0000313" key="3">
    <source>
        <dbReference type="Proteomes" id="UP000258104"/>
    </source>
</evidence>
<dbReference type="RefSeq" id="YP_009807319.1">
    <property type="nucleotide sequence ID" value="NC_048022.1"/>
</dbReference>
<dbReference type="GeneID" id="54998197"/>
<dbReference type="SUPFAM" id="SSF52540">
    <property type="entry name" value="P-loop containing nucleoside triphosphate hydrolases"/>
    <property type="match status" value="1"/>
</dbReference>
<evidence type="ECO:0000259" key="1">
    <source>
        <dbReference type="Pfam" id="PF01695"/>
    </source>
</evidence>
<keyword evidence="2" id="KW-0378">Hydrolase</keyword>
<keyword evidence="2" id="KW-0547">Nucleotide-binding</keyword>
<dbReference type="InterPro" id="IPR002611">
    <property type="entry name" value="IstB_ATP-bd"/>
</dbReference>
<keyword evidence="3" id="KW-1185">Reference proteome</keyword>
<dbReference type="Pfam" id="PF01695">
    <property type="entry name" value="IstB_IS21"/>
    <property type="match status" value="1"/>
</dbReference>
<accession>A0A345MKF4</accession>
<organism evidence="2 3">
    <name type="scientific">Eggerthella phage PMBT5</name>
    <dbReference type="NCBI Taxonomy" id="2283015"/>
    <lineage>
        <taxon>Viruses</taxon>
        <taxon>Duplodnaviria</taxon>
        <taxon>Heunggongvirae</taxon>
        <taxon>Uroviricota</taxon>
        <taxon>Caudoviricetes</taxon>
        <taxon>Lentavirus</taxon>
        <taxon>Lentavirus PMBT5</taxon>
    </lineage>
</organism>
<dbReference type="GO" id="GO:0005524">
    <property type="term" value="F:ATP binding"/>
    <property type="evidence" value="ECO:0007669"/>
    <property type="project" value="InterPro"/>
</dbReference>
<evidence type="ECO:0000313" key="2">
    <source>
        <dbReference type="EMBL" id="AXH71817.1"/>
    </source>
</evidence>
<dbReference type="CDD" id="cd00009">
    <property type="entry name" value="AAA"/>
    <property type="match status" value="1"/>
</dbReference>
<dbReference type="InterPro" id="IPR027417">
    <property type="entry name" value="P-loop_NTPase"/>
</dbReference>
<protein>
    <submittedName>
        <fullName evidence="2">Helicase loader</fullName>
    </submittedName>
</protein>
<reference evidence="2 3" key="1">
    <citation type="submission" date="2018-07" db="EMBL/GenBank/DDBJ databases">
        <title>Complete genome of the first Eggerthella lenta phage.</title>
        <authorList>
            <person name="Koberg S."/>
            <person name="Brinks E."/>
        </authorList>
    </citation>
    <scope>NUCLEOTIDE SEQUENCE [LARGE SCALE GENOMIC DNA]</scope>
</reference>
<proteinExistence type="predicted"/>
<dbReference type="KEGG" id="vg:54998197"/>
<feature type="domain" description="IstB-like ATP-binding" evidence="1">
    <location>
        <begin position="64"/>
        <end position="256"/>
    </location>
</feature>
<dbReference type="GO" id="GO:0006260">
    <property type="term" value="P:DNA replication"/>
    <property type="evidence" value="ECO:0007669"/>
    <property type="project" value="TreeGrafter"/>
</dbReference>